<evidence type="ECO:0000313" key="6">
    <source>
        <dbReference type="EMBL" id="RMB58972.1"/>
    </source>
</evidence>
<dbReference type="OrthoDB" id="3734640at2"/>
<dbReference type="Pfam" id="PF12708">
    <property type="entry name" value="Pect-lyase_RHGA_epim"/>
    <property type="match status" value="1"/>
</dbReference>
<evidence type="ECO:0000256" key="3">
    <source>
        <dbReference type="ARBA" id="ARBA00023295"/>
    </source>
</evidence>
<evidence type="ECO:0000313" key="7">
    <source>
        <dbReference type="Proteomes" id="UP000275256"/>
    </source>
</evidence>
<dbReference type="InterPro" id="IPR051801">
    <property type="entry name" value="GH28_Enzymes"/>
</dbReference>
<evidence type="ECO:0000256" key="1">
    <source>
        <dbReference type="ARBA" id="ARBA00008834"/>
    </source>
</evidence>
<protein>
    <submittedName>
        <fullName evidence="6">Glycoside hydrolase family 28 protein</fullName>
    </submittedName>
</protein>
<dbReference type="InterPro" id="IPR011050">
    <property type="entry name" value="Pectin_lyase_fold/virulence"/>
</dbReference>
<dbReference type="SUPFAM" id="SSF51126">
    <property type="entry name" value="Pectin lyase-like"/>
    <property type="match status" value="1"/>
</dbReference>
<dbReference type="SMART" id="SM00710">
    <property type="entry name" value="PbH1"/>
    <property type="match status" value="6"/>
</dbReference>
<gene>
    <name evidence="6" type="ORF">EAX62_12815</name>
</gene>
<dbReference type="Gene3D" id="2.160.20.10">
    <property type="entry name" value="Single-stranded right-handed beta-helix, Pectin lyase-like"/>
    <property type="match status" value="1"/>
</dbReference>
<keyword evidence="3 4" id="KW-0326">Glycosidase</keyword>
<dbReference type="AlphaFoldDB" id="A0A3M0G950"/>
<comment type="similarity">
    <text evidence="1 4">Belongs to the glycosyl hydrolase 28 family.</text>
</comment>
<dbReference type="GO" id="GO:0004650">
    <property type="term" value="F:polygalacturonase activity"/>
    <property type="evidence" value="ECO:0007669"/>
    <property type="project" value="InterPro"/>
</dbReference>
<dbReference type="InterPro" id="IPR012334">
    <property type="entry name" value="Pectin_lyas_fold"/>
</dbReference>
<accession>A0A3M0G950</accession>
<feature type="domain" description="Rhamnogalacturonase A/B/Epimerase-like pectate lyase" evidence="5">
    <location>
        <begin position="3"/>
        <end position="59"/>
    </location>
</feature>
<keyword evidence="2 4" id="KW-0378">Hydrolase</keyword>
<dbReference type="InterPro" id="IPR006626">
    <property type="entry name" value="PbH1"/>
</dbReference>
<dbReference type="GO" id="GO:0005975">
    <property type="term" value="P:carbohydrate metabolic process"/>
    <property type="evidence" value="ECO:0007669"/>
    <property type="project" value="InterPro"/>
</dbReference>
<dbReference type="PANTHER" id="PTHR31339">
    <property type="entry name" value="PECTIN LYASE-RELATED"/>
    <property type="match status" value="1"/>
</dbReference>
<dbReference type="InterPro" id="IPR024535">
    <property type="entry name" value="RHGA/B-epi-like_pectate_lyase"/>
</dbReference>
<dbReference type="EMBL" id="REFW01000003">
    <property type="protein sequence ID" value="RMB58972.1"/>
    <property type="molecule type" value="Genomic_DNA"/>
</dbReference>
<evidence type="ECO:0000259" key="5">
    <source>
        <dbReference type="Pfam" id="PF12708"/>
    </source>
</evidence>
<dbReference type="RefSeq" id="WP_121902091.1">
    <property type="nucleotide sequence ID" value="NZ_REFW01000003.1"/>
</dbReference>
<dbReference type="Pfam" id="PF00295">
    <property type="entry name" value="Glyco_hydro_28"/>
    <property type="match status" value="1"/>
</dbReference>
<evidence type="ECO:0000256" key="2">
    <source>
        <dbReference type="ARBA" id="ARBA00022801"/>
    </source>
</evidence>
<comment type="caution">
    <text evidence="6">The sequence shown here is derived from an EMBL/GenBank/DDBJ whole genome shotgun (WGS) entry which is preliminary data.</text>
</comment>
<reference evidence="6 7" key="1">
    <citation type="submission" date="2018-10" db="EMBL/GenBank/DDBJ databases">
        <title>Tessaracoccus antarcticuss sp. nov., isolated from sediment.</title>
        <authorList>
            <person name="Zhou L.Y."/>
            <person name="Du Z.J."/>
        </authorList>
    </citation>
    <scope>NUCLEOTIDE SEQUENCE [LARGE SCALE GENOMIC DNA]</scope>
    <source>
        <strain evidence="6 7">JDX10</strain>
    </source>
</reference>
<proteinExistence type="inferred from homology"/>
<dbReference type="InterPro" id="IPR000743">
    <property type="entry name" value="Glyco_hydro_28"/>
</dbReference>
<dbReference type="PANTHER" id="PTHR31339:SF0">
    <property type="entry name" value="PECTIN LYASE-LIKE SUPERFAMILY PROTEIN"/>
    <property type="match status" value="1"/>
</dbReference>
<dbReference type="Proteomes" id="UP000275256">
    <property type="component" value="Unassembled WGS sequence"/>
</dbReference>
<name>A0A3M0G950_9ACTN</name>
<evidence type="ECO:0000256" key="4">
    <source>
        <dbReference type="RuleBase" id="RU361169"/>
    </source>
</evidence>
<keyword evidence="7" id="KW-1185">Reference proteome</keyword>
<organism evidence="6 7">
    <name type="scientific">Tessaracoccus antarcticus</name>
    <dbReference type="NCBI Taxonomy" id="2479848"/>
    <lineage>
        <taxon>Bacteria</taxon>
        <taxon>Bacillati</taxon>
        <taxon>Actinomycetota</taxon>
        <taxon>Actinomycetes</taxon>
        <taxon>Propionibacteriales</taxon>
        <taxon>Propionibacteriaceae</taxon>
        <taxon>Tessaracoccus</taxon>
    </lineage>
</organism>
<sequence>MIFDITHYGATGDGVTDDAPAIQRAIDACADNGGGRVTLPAGRTYLSGTILLRSFVDLHIESGATLAASPHDEAYTLRRQTSGLAGLPGQDTDLSTMLITAKGEKNVSITGGGTIDGGGRHFVIKDNGHSYEMEKVRPYTIYLIDCERVVIRDVVIRDGAYWTVRASGCRGVQIHDISIRNDTLLPNSDGIDIDSCQRVNISGCDIVTGDDGICLKTCRESTRYGNCEDVVVTNCTIVSTSSALCIGSETASPIRKVVFSSCVISGTNRGITVQMVDGTDVSNVLFSDIVVETRFFDRVWWGQGEPIHVSVAPFRAASGTVRNIRFRNILARSEGGVVVHSDDPGCISGLVFDGVRVEIDRWSGRPGGFWDLRPNLANDVVPHTTSGFHVEHVSDVSLRDCEVVFAQPEGHRSPDLRHAVELVAVEDVRRCDVRGTSADPSRWSAMVRDRQPIDA</sequence>